<gene>
    <name evidence="4" type="primary">rubcnl</name>
</gene>
<keyword evidence="1" id="KW-0072">Autophagy</keyword>
<feature type="region of interest" description="Disordered" evidence="2">
    <location>
        <begin position="759"/>
        <end position="785"/>
    </location>
</feature>
<feature type="compositionally biased region" description="Basic and acidic residues" evidence="2">
    <location>
        <begin position="116"/>
        <end position="133"/>
    </location>
</feature>
<dbReference type="InterPro" id="IPR025258">
    <property type="entry name" value="RH_dom"/>
</dbReference>
<evidence type="ECO:0000313" key="4">
    <source>
        <dbReference type="Ensembl" id="ENSDLAP00005071464.1"/>
    </source>
</evidence>
<dbReference type="PANTHER" id="PTHR45971">
    <property type="entry name" value="PHOX (PX) DOMAIN-CONTAINING PROTEIN"/>
    <property type="match status" value="1"/>
</dbReference>
<evidence type="ECO:0000256" key="1">
    <source>
        <dbReference type="ARBA" id="ARBA00023006"/>
    </source>
</evidence>
<dbReference type="SMART" id="SM01175">
    <property type="entry name" value="DUF4206"/>
    <property type="match status" value="1"/>
</dbReference>
<dbReference type="Pfam" id="PF21054">
    <property type="entry name" value="RUBC_PIKBD"/>
    <property type="match status" value="2"/>
</dbReference>
<accession>A0A8P4KB62</accession>
<dbReference type="PANTHER" id="PTHR45971:SF2">
    <property type="entry name" value="PROTEIN ASSOCIATED WITH UVRAG AS AUTOPHAGY ENHANCER"/>
    <property type="match status" value="1"/>
</dbReference>
<dbReference type="GO" id="GO:0097352">
    <property type="term" value="P:autophagosome maturation"/>
    <property type="evidence" value="ECO:0007669"/>
    <property type="project" value="TreeGrafter"/>
</dbReference>
<dbReference type="InterPro" id="IPR048569">
    <property type="entry name" value="RUBC_PIKBD"/>
</dbReference>
<evidence type="ECO:0000259" key="3">
    <source>
        <dbReference type="SMART" id="SM01175"/>
    </source>
</evidence>
<dbReference type="GeneTree" id="ENSGT00940000160585"/>
<protein>
    <recommendedName>
        <fullName evidence="3">Rubicon Homology domain-containing protein</fullName>
    </recommendedName>
</protein>
<dbReference type="AlphaFoldDB" id="A0A8P4KB62"/>
<name>A0A8P4KB62_DICLA</name>
<feature type="region of interest" description="Disordered" evidence="2">
    <location>
        <begin position="71"/>
        <end position="169"/>
    </location>
</feature>
<dbReference type="Pfam" id="PF13901">
    <property type="entry name" value="RH_dom"/>
    <property type="match status" value="1"/>
</dbReference>
<dbReference type="GO" id="GO:0061910">
    <property type="term" value="P:autophagosome-endosome fusion"/>
    <property type="evidence" value="ECO:0007669"/>
    <property type="project" value="TreeGrafter"/>
</dbReference>
<dbReference type="GO" id="GO:0000421">
    <property type="term" value="C:autophagosome membrane"/>
    <property type="evidence" value="ECO:0007669"/>
    <property type="project" value="TreeGrafter"/>
</dbReference>
<reference evidence="4" key="1">
    <citation type="submission" date="2025-08" db="UniProtKB">
        <authorList>
            <consortium name="Ensembl"/>
        </authorList>
    </citation>
    <scope>IDENTIFICATION</scope>
</reference>
<reference evidence="4" key="2">
    <citation type="submission" date="2025-09" db="UniProtKB">
        <authorList>
            <consortium name="Ensembl"/>
        </authorList>
    </citation>
    <scope>IDENTIFICATION</scope>
</reference>
<dbReference type="GO" id="GO:0061909">
    <property type="term" value="P:autophagosome-lysosome fusion"/>
    <property type="evidence" value="ECO:0007669"/>
    <property type="project" value="TreeGrafter"/>
</dbReference>
<evidence type="ECO:0000256" key="2">
    <source>
        <dbReference type="SAM" id="MobiDB-lite"/>
    </source>
</evidence>
<feature type="region of interest" description="Disordered" evidence="2">
    <location>
        <begin position="666"/>
        <end position="739"/>
    </location>
</feature>
<feature type="compositionally biased region" description="Basic residues" evidence="2">
    <location>
        <begin position="672"/>
        <end position="683"/>
    </location>
</feature>
<dbReference type="Proteomes" id="UP000694389">
    <property type="component" value="Unassembled WGS sequence"/>
</dbReference>
<feature type="domain" description="Rubicon Homology" evidence="3">
    <location>
        <begin position="370"/>
        <end position="571"/>
    </location>
</feature>
<feature type="compositionally biased region" description="Polar residues" evidence="2">
    <location>
        <begin position="235"/>
        <end position="256"/>
    </location>
</feature>
<feature type="compositionally biased region" description="Acidic residues" evidence="2">
    <location>
        <begin position="696"/>
        <end position="705"/>
    </location>
</feature>
<proteinExistence type="predicted"/>
<dbReference type="Ensembl" id="ENSDLAT00005089491.1">
    <property type="protein sequence ID" value="ENSDLAP00005071464.1"/>
    <property type="gene ID" value="ENSDLAG00005029941.1"/>
</dbReference>
<keyword evidence="5" id="KW-1185">Reference proteome</keyword>
<evidence type="ECO:0000313" key="5">
    <source>
        <dbReference type="Proteomes" id="UP000694389"/>
    </source>
</evidence>
<sequence>MMGSCRGMSSSLQRSGNVSWCVDSESPTSVATALTATATPEEFFPQKHQSTGSGQIPLLLLSPAEITKRTHRVAVTQSHHSHWNQHSSSALYTIDKPPNSPTEEGEAGRKGNIRPPKADNGSKEDQSLLHPEDQGFLLPRSSPVISRRHRPLSWHGGGTDTSAPSSIPSPLDQHCCLAVTSVEDLGSNPDHHSAQVQEDKKSCSVSSSLYRLLIAGLQLPISGQQGLAEAHRRQSLTSCHTSHSSESGVDTTLTQRDSPRNAEWLAQQLVLEFRRSWLPSNQPQHGGQSLHSSLQELPGTGNMAVSSDSLTEEIRLRTRMRGSLSWAPPRFQIIFTVQPSPRRSAIVALQHFLCAGCGTEVEPKYIKKLRYCEYLGRYFCDCCHSGSEAMIPGRVLSCWDFGRYPVSEFSKQLLDSVWHQPLFDLRCVGKTLYSRVKELDKFRELQDQLLGVKKLLKACRFSGRVMTEFEQLPAHLMEQPLVFSMEDLLRVKKGQLVLQAKALLHSSIHHVEHCELCLARGFICEFCRERDIIFPFQSDICKRCPACRACFHKHCFLEKKCPKCARIQSRKKRLPASTQDSKERSCSSIPEFSADTFKTSCEVEKENAHFIVVDMVLEVLEGVKWTLSSDRWTPMMDVHQHTKCKMCRHTSSAEDIHRACRHTQTCREGRPSHKNMKTSHRNTHSSYVHTHQHTQDEEEEEDRNDEAEHPPKTFSVLSTDSGFEESGVDTTLTQRDSPRNAEWLAQQLVLEFRRSWLPSNQPQHGGQSLHSSLQELPGTGNMAVSSDSLTEEIRLRTRMRGSLSWAPPRFQIIFTVQPSPRRSAIVALQHFLCAGCGTEVEPKYIKKLRYCEYLGRYV</sequence>
<feature type="compositionally biased region" description="Polar residues" evidence="2">
    <location>
        <begin position="759"/>
        <end position="774"/>
    </location>
</feature>
<organism evidence="4 5">
    <name type="scientific">Dicentrarchus labrax</name>
    <name type="common">European seabass</name>
    <name type="synonym">Morone labrax</name>
    <dbReference type="NCBI Taxonomy" id="13489"/>
    <lineage>
        <taxon>Eukaryota</taxon>
        <taxon>Metazoa</taxon>
        <taxon>Chordata</taxon>
        <taxon>Craniata</taxon>
        <taxon>Vertebrata</taxon>
        <taxon>Euteleostomi</taxon>
        <taxon>Actinopterygii</taxon>
        <taxon>Neopterygii</taxon>
        <taxon>Teleostei</taxon>
        <taxon>Neoteleostei</taxon>
        <taxon>Acanthomorphata</taxon>
        <taxon>Eupercaria</taxon>
        <taxon>Moronidae</taxon>
        <taxon>Dicentrarchus</taxon>
    </lineage>
</organism>
<dbReference type="InterPro" id="IPR052428">
    <property type="entry name" value="Autophagy_HostDef_Reg"/>
</dbReference>
<dbReference type="GO" id="GO:1901981">
    <property type="term" value="F:phosphatidylinositol phosphate binding"/>
    <property type="evidence" value="ECO:0007669"/>
    <property type="project" value="TreeGrafter"/>
</dbReference>
<feature type="region of interest" description="Disordered" evidence="2">
    <location>
        <begin position="232"/>
        <end position="257"/>
    </location>
</feature>